<dbReference type="PROSITE" id="PS51387">
    <property type="entry name" value="FAD_PCMH"/>
    <property type="match status" value="1"/>
</dbReference>
<dbReference type="Pfam" id="PF10017">
    <property type="entry name" value="Methyltransf_33"/>
    <property type="match status" value="1"/>
</dbReference>
<dbReference type="Pfam" id="PF01565">
    <property type="entry name" value="FAD_binding_4"/>
    <property type="match status" value="1"/>
</dbReference>
<dbReference type="InterPro" id="IPR016169">
    <property type="entry name" value="FAD-bd_PCMH_sub2"/>
</dbReference>
<evidence type="ECO:0000256" key="4">
    <source>
        <dbReference type="ARBA" id="ARBA00022691"/>
    </source>
</evidence>
<dbReference type="AlphaFoldDB" id="A0A9P8S3I3"/>
<evidence type="ECO:0000256" key="2">
    <source>
        <dbReference type="ARBA" id="ARBA00022603"/>
    </source>
</evidence>
<reference evidence="6 7" key="1">
    <citation type="submission" date="2020-07" db="EMBL/GenBank/DDBJ databases">
        <title>Metarhizium humberi genome.</title>
        <authorList>
            <person name="Lysoe E."/>
        </authorList>
    </citation>
    <scope>NUCLEOTIDE SEQUENCE [LARGE SCALE GENOMIC DNA]</scope>
    <source>
        <strain evidence="6 7">ESALQ1638</strain>
    </source>
</reference>
<evidence type="ECO:0000256" key="1">
    <source>
        <dbReference type="ARBA" id="ARBA00005466"/>
    </source>
</evidence>
<dbReference type="GO" id="GO:0071949">
    <property type="term" value="F:FAD binding"/>
    <property type="evidence" value="ECO:0007669"/>
    <property type="project" value="InterPro"/>
</dbReference>
<dbReference type="InterPro" id="IPR016166">
    <property type="entry name" value="FAD-bd_PCMH"/>
</dbReference>
<dbReference type="InterPro" id="IPR051128">
    <property type="entry name" value="EgtD_Methyltrsf_superfamily"/>
</dbReference>
<dbReference type="InterPro" id="IPR029063">
    <property type="entry name" value="SAM-dependent_MTases_sf"/>
</dbReference>
<dbReference type="EMBL" id="JACEFI010000020">
    <property type="protein sequence ID" value="KAH0593521.1"/>
    <property type="molecule type" value="Genomic_DNA"/>
</dbReference>
<dbReference type="InterPro" id="IPR017805">
    <property type="entry name" value="SAM_MeTrfase_EasF-type_put"/>
</dbReference>
<dbReference type="Gene3D" id="3.30.465.10">
    <property type="match status" value="2"/>
</dbReference>
<dbReference type="InterPro" id="IPR012951">
    <property type="entry name" value="BBE"/>
</dbReference>
<protein>
    <recommendedName>
        <fullName evidence="5">FAD-binding PCMH-type domain-containing protein</fullName>
    </recommendedName>
</protein>
<dbReference type="InterPro" id="IPR019257">
    <property type="entry name" value="MeTrfase_dom"/>
</dbReference>
<keyword evidence="3" id="KW-0808">Transferase</keyword>
<keyword evidence="7" id="KW-1185">Reference proteome</keyword>
<comment type="caution">
    <text evidence="6">The sequence shown here is derived from an EMBL/GenBank/DDBJ whole genome shotgun (WGS) entry which is preliminary data.</text>
</comment>
<comment type="similarity">
    <text evidence="1">Belongs to the oxygen-dependent FAD-linked oxidoreductase family.</text>
</comment>
<dbReference type="GO" id="GO:0016491">
    <property type="term" value="F:oxidoreductase activity"/>
    <property type="evidence" value="ECO:0007669"/>
    <property type="project" value="InterPro"/>
</dbReference>
<dbReference type="GO" id="GO:0032259">
    <property type="term" value="P:methylation"/>
    <property type="evidence" value="ECO:0007669"/>
    <property type="project" value="UniProtKB-KW"/>
</dbReference>
<sequence length="982" mass="108095">MSLVLDYIHWRRRSQESQPELTDIQKNAGLLAPAAALALGVAVFRSQPNQPQCRCRPSEPCWPSADQWGTFNKSIGGNLARIRPVASVCHGPEYDAAACTDLSSLARDSGWRASNPATLQDWVWEGNGLAEEICHVVTSPEESQQSACHQGRVPLYSVTVQSTTQIQSAVRFAKNHNLRLVVKNSGHDCAGRSSSPDSFQIHTNLLKGITYHDNFVAQGSAAKGSGPAVTLGAGIMHWEVYSDGAKNGYTIVGGECPTVGAVGGFLQGGGVSSFHSFTKGLAVDNVLEYQVVTANGELIAANEYQNRDLFWALKGGGGGTFGVVAQATVRVYPDDPITVAAISISTSLTNSLFWTEGVSELLRLLKIFNQQGFPGQIVVMGPNNGSVQATLEFHFPNTTDESYVNGLLNSRMRPLGDHKISINLSTRVQKKASSEVRLGPDTYPPQYGIVQGSVLISAALFNSADGPPLIARNFSDLNLGPNDILFTSNLGGRVMDNSDIDIPLHPSWRSAAQLVTLVRAVEPSNKGKLAALETLHSQDMPILYSLEPKNKVSYRNLGDPFEKEFQSRYWGPNYKRLASIKERWDPDELFITRLGVGSEEWDTEGMCRKSIGLVARVNHNVRIRQLHLLYRNPPHTSTMASPRVIDIRSSHFEDLLTDQVLKGFSNDPKTLPAQLFYTNEGLEHWNHHSRQPDFYPRQQEIKILKQRGDDMARSIAENSVILDLGSANLEKVTYLLEALEAQQKNVAYFALDLSASQLASTLDSIPTDKFRHVRFTGLHGTFEDGLRWINETPEICDLPHCVLLLGLTIGNFSRQNAAAFLHNIAKNALQGKSKAQSSIVMSLDSCKVPTQVLRAYTSDGVVPFALQALTYANTLFQGKTKNGVNGRQSSCNLDPEDWYYLSQWNFALGRHEASLIPRSKDINLGPLLNDIVVRKDEQVRFGCSYKYDVLERTELFTAAGLKDETAWTGEMCDVAIYGLKLS</sequence>
<dbReference type="NCBIfam" id="TIGR03439">
    <property type="entry name" value="methyl_EasF"/>
    <property type="match status" value="1"/>
</dbReference>
<evidence type="ECO:0000313" key="6">
    <source>
        <dbReference type="EMBL" id="KAH0593521.1"/>
    </source>
</evidence>
<evidence type="ECO:0000313" key="7">
    <source>
        <dbReference type="Proteomes" id="UP000764110"/>
    </source>
</evidence>
<feature type="domain" description="FAD-binding PCMH-type" evidence="5">
    <location>
        <begin position="150"/>
        <end position="334"/>
    </location>
</feature>
<dbReference type="Gene3D" id="3.40.50.150">
    <property type="entry name" value="Vaccinia Virus protein VP39"/>
    <property type="match status" value="1"/>
</dbReference>
<name>A0A9P8S3I3_9HYPO</name>
<dbReference type="SUPFAM" id="SSF56176">
    <property type="entry name" value="FAD-binding/transporter-associated domain-like"/>
    <property type="match status" value="1"/>
</dbReference>
<dbReference type="InterPro" id="IPR006094">
    <property type="entry name" value="Oxid_FAD_bind_N"/>
</dbReference>
<gene>
    <name evidence="6" type="ORF">MHUMG1_08659</name>
</gene>
<proteinExistence type="inferred from homology"/>
<dbReference type="GO" id="GO:0008168">
    <property type="term" value="F:methyltransferase activity"/>
    <property type="evidence" value="ECO:0007669"/>
    <property type="project" value="UniProtKB-KW"/>
</dbReference>
<dbReference type="InterPro" id="IPR036318">
    <property type="entry name" value="FAD-bd_PCMH-like_sf"/>
</dbReference>
<dbReference type="PANTHER" id="PTHR43397:SF1">
    <property type="entry name" value="ERGOTHIONEINE BIOSYNTHESIS PROTEIN 1"/>
    <property type="match status" value="1"/>
</dbReference>
<dbReference type="Pfam" id="PF08031">
    <property type="entry name" value="BBE"/>
    <property type="match status" value="1"/>
</dbReference>
<keyword evidence="4" id="KW-0949">S-adenosyl-L-methionine</keyword>
<evidence type="ECO:0000256" key="3">
    <source>
        <dbReference type="ARBA" id="ARBA00022679"/>
    </source>
</evidence>
<accession>A0A9P8S3I3</accession>
<keyword evidence="2" id="KW-0489">Methyltransferase</keyword>
<evidence type="ECO:0000259" key="5">
    <source>
        <dbReference type="PROSITE" id="PS51387"/>
    </source>
</evidence>
<organism evidence="6 7">
    <name type="scientific">Metarhizium humberi</name>
    <dbReference type="NCBI Taxonomy" id="2596975"/>
    <lineage>
        <taxon>Eukaryota</taxon>
        <taxon>Fungi</taxon>
        <taxon>Dikarya</taxon>
        <taxon>Ascomycota</taxon>
        <taxon>Pezizomycotina</taxon>
        <taxon>Sordariomycetes</taxon>
        <taxon>Hypocreomycetidae</taxon>
        <taxon>Hypocreales</taxon>
        <taxon>Clavicipitaceae</taxon>
        <taxon>Metarhizium</taxon>
    </lineage>
</organism>
<dbReference type="PANTHER" id="PTHR43397">
    <property type="entry name" value="ERGOTHIONEINE BIOSYNTHESIS PROTEIN 1"/>
    <property type="match status" value="1"/>
</dbReference>
<dbReference type="Proteomes" id="UP000764110">
    <property type="component" value="Unassembled WGS sequence"/>
</dbReference>